<dbReference type="HOGENOM" id="CLU_041302_0_0_1"/>
<reference evidence="3 4" key="2">
    <citation type="submission" date="2014-03" db="EMBL/GenBank/DDBJ databases">
        <title>The Genome Sequence of Anncaliia algerae insect isolate PRA339.</title>
        <authorList>
            <consortium name="The Broad Institute Genome Sequencing Platform"/>
            <consortium name="The Broad Institute Genome Sequencing Center for Infectious Disease"/>
            <person name="Cuomo C."/>
            <person name="Becnel J."/>
            <person name="Sanscrainte N."/>
            <person name="Walker B."/>
            <person name="Young S.K."/>
            <person name="Zeng Q."/>
            <person name="Gargeya S."/>
            <person name="Fitzgerald M."/>
            <person name="Haas B."/>
            <person name="Abouelleil A."/>
            <person name="Alvarado L."/>
            <person name="Arachchi H.M."/>
            <person name="Berlin A.M."/>
            <person name="Chapman S.B."/>
            <person name="Dewar J."/>
            <person name="Goldberg J."/>
            <person name="Griggs A."/>
            <person name="Gujja S."/>
            <person name="Hansen M."/>
            <person name="Howarth C."/>
            <person name="Imamovic A."/>
            <person name="Larimer J."/>
            <person name="McCowan C."/>
            <person name="Murphy C."/>
            <person name="Neiman D."/>
            <person name="Pearson M."/>
            <person name="Priest M."/>
            <person name="Roberts A."/>
            <person name="Saif S."/>
            <person name="Shea T."/>
            <person name="Sisk P."/>
            <person name="Sykes S."/>
            <person name="Wortman J."/>
            <person name="Nusbaum C."/>
            <person name="Birren B."/>
        </authorList>
    </citation>
    <scope>NUCLEOTIDE SEQUENCE [LARGE SCALE GENOMIC DNA]</scope>
    <source>
        <strain evidence="3 4">PRA339</strain>
    </source>
</reference>
<reference evidence="4" key="1">
    <citation type="submission" date="2013-02" db="EMBL/GenBank/DDBJ databases">
        <authorList>
            <consortium name="The Broad Institute Genome Sequencing Platform"/>
            <person name="Cuomo C."/>
            <person name="Becnel J."/>
            <person name="Sanscrainte N."/>
            <person name="Walker B."/>
            <person name="Young S.K."/>
            <person name="Zeng Q."/>
            <person name="Gargeya S."/>
            <person name="Fitzgerald M."/>
            <person name="Haas B."/>
            <person name="Abouelleil A."/>
            <person name="Alvarado L."/>
            <person name="Arachchi H.M."/>
            <person name="Berlin A.M."/>
            <person name="Chapman S.B."/>
            <person name="Dewar J."/>
            <person name="Goldberg J."/>
            <person name="Griggs A."/>
            <person name="Gujja S."/>
            <person name="Hansen M."/>
            <person name="Howarth C."/>
            <person name="Imamovic A."/>
            <person name="Larimer J."/>
            <person name="McCowan C."/>
            <person name="Murphy C."/>
            <person name="Neiman D."/>
            <person name="Pearson M."/>
            <person name="Priest M."/>
            <person name="Roberts A."/>
            <person name="Saif S."/>
            <person name="Shea T."/>
            <person name="Sisk P."/>
            <person name="Sykes S."/>
            <person name="Wortman J."/>
            <person name="Nusbaum C."/>
            <person name="Birren B."/>
        </authorList>
    </citation>
    <scope>NUCLEOTIDE SEQUENCE [LARGE SCALE GENOMIC DNA]</scope>
    <source>
        <strain evidence="4">PRA339</strain>
    </source>
</reference>
<evidence type="ECO:0000313" key="4">
    <source>
        <dbReference type="Proteomes" id="UP000030655"/>
    </source>
</evidence>
<dbReference type="SUPFAM" id="SSF69593">
    <property type="entry name" value="Glycerol-3-phosphate (1)-acyltransferase"/>
    <property type="match status" value="1"/>
</dbReference>
<evidence type="ECO:0000256" key="1">
    <source>
        <dbReference type="SAM" id="Phobius"/>
    </source>
</evidence>
<accession>A0A059F4J8</accession>
<keyword evidence="1" id="KW-0812">Transmembrane</keyword>
<feature type="transmembrane region" description="Helical" evidence="1">
    <location>
        <begin position="312"/>
        <end position="333"/>
    </location>
</feature>
<sequence length="334" mass="40326">MLINSIVIIVILIHHFLLYPPIILFSILIEYIITFESFRNKIIKLIKVYWLELTISFFRFYLQKELKIIVHKNFLKSRKTLIISNHVSNFDWILLMRVFYYFKRYNNLVIILKESLRKIPIAGRGMKIFGYIFLKRNKSDDTGVIKNNMCKLKERDAYNILLFPEGTINCENTHNKSHNYALRNNLDFNPERVLLPHKTGYNLIMKELNTKLDGIVDITILYEPKVKYIHDSLSLKNIFIRKNVKPKFFFFIDFLEKNDLMMKEDYLLEVFKRKNSLLEKYYASKEDFFRFMKNDRNLSNDYVFISISFKTIFSDFISLVMVFNCIYFMVYMFK</sequence>
<dbReference type="CDD" id="cd07990">
    <property type="entry name" value="LPLAT_LCLAT1-like"/>
    <property type="match status" value="1"/>
</dbReference>
<dbReference type="GO" id="GO:0005783">
    <property type="term" value="C:endoplasmic reticulum"/>
    <property type="evidence" value="ECO:0007669"/>
    <property type="project" value="TreeGrafter"/>
</dbReference>
<keyword evidence="4" id="KW-1185">Reference proteome</keyword>
<keyword evidence="1" id="KW-0472">Membrane</keyword>
<dbReference type="Pfam" id="PF01553">
    <property type="entry name" value="Acyltransferase"/>
    <property type="match status" value="1"/>
</dbReference>
<feature type="transmembrane region" description="Helical" evidence="1">
    <location>
        <begin position="6"/>
        <end position="33"/>
    </location>
</feature>
<dbReference type="VEuPathDB" id="MicrosporidiaDB:H312_00369"/>
<gene>
    <name evidence="3" type="ORF">H312_00369</name>
</gene>
<dbReference type="SMART" id="SM00563">
    <property type="entry name" value="PlsC"/>
    <property type="match status" value="1"/>
</dbReference>
<dbReference type="EMBL" id="KK365132">
    <property type="protein sequence ID" value="KCZ82095.1"/>
    <property type="molecule type" value="Genomic_DNA"/>
</dbReference>
<dbReference type="Proteomes" id="UP000030655">
    <property type="component" value="Unassembled WGS sequence"/>
</dbReference>
<dbReference type="GO" id="GO:0016746">
    <property type="term" value="F:acyltransferase activity"/>
    <property type="evidence" value="ECO:0007669"/>
    <property type="project" value="InterPro"/>
</dbReference>
<evidence type="ECO:0000313" key="3">
    <source>
        <dbReference type="EMBL" id="KCZ82095.1"/>
    </source>
</evidence>
<organism evidence="3 4">
    <name type="scientific">Anncaliia algerae PRA339</name>
    <dbReference type="NCBI Taxonomy" id="1288291"/>
    <lineage>
        <taxon>Eukaryota</taxon>
        <taxon>Fungi</taxon>
        <taxon>Fungi incertae sedis</taxon>
        <taxon>Microsporidia</taxon>
        <taxon>Tubulinosematoidea</taxon>
        <taxon>Tubulinosematidae</taxon>
        <taxon>Anncaliia</taxon>
    </lineage>
</organism>
<keyword evidence="1" id="KW-1133">Transmembrane helix</keyword>
<dbReference type="OrthoDB" id="189226at2759"/>
<feature type="domain" description="Phospholipid/glycerol acyltransferase" evidence="2">
    <location>
        <begin position="80"/>
        <end position="202"/>
    </location>
</feature>
<dbReference type="GO" id="GO:0036149">
    <property type="term" value="P:phosphatidylinositol acyl-chain remodeling"/>
    <property type="evidence" value="ECO:0007669"/>
    <property type="project" value="TreeGrafter"/>
</dbReference>
<dbReference type="AlphaFoldDB" id="A0A059F4J8"/>
<dbReference type="PANTHER" id="PTHR10983:SF16">
    <property type="entry name" value="LYSOCARDIOLIPIN ACYLTRANSFERASE 1"/>
    <property type="match status" value="1"/>
</dbReference>
<name>A0A059F4J8_9MICR</name>
<dbReference type="PANTHER" id="PTHR10983">
    <property type="entry name" value="1-ACYLGLYCEROL-3-PHOSPHATE ACYLTRANSFERASE-RELATED"/>
    <property type="match status" value="1"/>
</dbReference>
<evidence type="ECO:0000259" key="2">
    <source>
        <dbReference type="SMART" id="SM00563"/>
    </source>
</evidence>
<dbReference type="STRING" id="1288291.A0A059F4J8"/>
<dbReference type="InterPro" id="IPR002123">
    <property type="entry name" value="Plipid/glycerol_acylTrfase"/>
</dbReference>
<proteinExistence type="predicted"/>
<protein>
    <recommendedName>
        <fullName evidence="2">Phospholipid/glycerol acyltransferase domain-containing protein</fullName>
    </recommendedName>
</protein>